<dbReference type="Proteomes" id="UP000215559">
    <property type="component" value="Unassembled WGS sequence"/>
</dbReference>
<evidence type="ECO:0008006" key="5">
    <source>
        <dbReference type="Google" id="ProtNLM"/>
    </source>
</evidence>
<dbReference type="GO" id="GO:0003677">
    <property type="term" value="F:DNA binding"/>
    <property type="evidence" value="ECO:0007669"/>
    <property type="project" value="UniProtKB-KW"/>
</dbReference>
<dbReference type="NCBIfam" id="TIGR00738">
    <property type="entry name" value="rrf2_super"/>
    <property type="match status" value="1"/>
</dbReference>
<dbReference type="GO" id="GO:0003700">
    <property type="term" value="F:DNA-binding transcription factor activity"/>
    <property type="evidence" value="ECO:0007669"/>
    <property type="project" value="TreeGrafter"/>
</dbReference>
<evidence type="ECO:0000256" key="1">
    <source>
        <dbReference type="ARBA" id="ARBA00023125"/>
    </source>
</evidence>
<organism evidence="2 4">
    <name type="scientific">candidate division WOR-3 bacterium JGI_Cruoil_03_51_56</name>
    <dbReference type="NCBI Taxonomy" id="1973747"/>
    <lineage>
        <taxon>Bacteria</taxon>
        <taxon>Bacteria division WOR-3</taxon>
    </lineage>
</organism>
<dbReference type="PROSITE" id="PS51197">
    <property type="entry name" value="HTH_RRF2_2"/>
    <property type="match status" value="1"/>
</dbReference>
<dbReference type="SUPFAM" id="SSF46785">
    <property type="entry name" value="Winged helix' DNA-binding domain"/>
    <property type="match status" value="1"/>
</dbReference>
<dbReference type="PANTHER" id="PTHR33221">
    <property type="entry name" value="WINGED HELIX-TURN-HELIX TRANSCRIPTIONAL REGULATOR, RRF2 FAMILY"/>
    <property type="match status" value="1"/>
</dbReference>
<comment type="caution">
    <text evidence="2">The sequence shown here is derived from an EMBL/GenBank/DDBJ whole genome shotgun (WGS) entry which is preliminary data.</text>
</comment>
<dbReference type="GO" id="GO:0005829">
    <property type="term" value="C:cytosol"/>
    <property type="evidence" value="ECO:0007669"/>
    <property type="project" value="TreeGrafter"/>
</dbReference>
<sequence>MKITTRARYSLRAMIDIALNEGSGPVPASGIAQRQRLSRSYLERILKQLVTAGLAKSKKGPGGGYTLTRVPDKISLEEIFRASGEELAAVPCIGKKCGDSCPLYKFCPARPLWSGLESTVERYLKQHSLAEFLKWES</sequence>
<dbReference type="InterPro" id="IPR030489">
    <property type="entry name" value="TR_Rrf2-type_CS"/>
</dbReference>
<dbReference type="PROSITE" id="PS01332">
    <property type="entry name" value="HTH_RRF2_1"/>
    <property type="match status" value="1"/>
</dbReference>
<dbReference type="AlphaFoldDB" id="A0A235BSU8"/>
<proteinExistence type="predicted"/>
<gene>
    <name evidence="3" type="ORF">CH330_01860</name>
    <name evidence="2" type="ORF">CH330_06015</name>
</gene>
<dbReference type="InterPro" id="IPR036390">
    <property type="entry name" value="WH_DNA-bd_sf"/>
</dbReference>
<evidence type="ECO:0000313" key="4">
    <source>
        <dbReference type="Proteomes" id="UP000215559"/>
    </source>
</evidence>
<dbReference type="EMBL" id="NOZP01000111">
    <property type="protein sequence ID" value="OYD15314.1"/>
    <property type="molecule type" value="Genomic_DNA"/>
</dbReference>
<reference evidence="2 4" key="1">
    <citation type="submission" date="2017-07" db="EMBL/GenBank/DDBJ databases">
        <title>Recovery of genomes from metagenomes via a dereplication, aggregation, and scoring strategy.</title>
        <authorList>
            <person name="Sieber C.M."/>
            <person name="Probst A.J."/>
            <person name="Sharrar A."/>
            <person name="Thomas B.C."/>
            <person name="Hess M."/>
            <person name="Tringe S.G."/>
            <person name="Banfield J.F."/>
        </authorList>
    </citation>
    <scope>NUCLEOTIDE SEQUENCE [LARGE SCALE GENOMIC DNA]</scope>
    <source>
        <strain evidence="2">JGI_Cruoil_03_51_56</strain>
    </source>
</reference>
<dbReference type="PANTHER" id="PTHR33221:SF5">
    <property type="entry name" value="HTH-TYPE TRANSCRIPTIONAL REGULATOR ISCR"/>
    <property type="match status" value="1"/>
</dbReference>
<protein>
    <recommendedName>
        <fullName evidence="5">Rrf2 family transcriptional regulator</fullName>
    </recommendedName>
</protein>
<name>A0A235BSU8_UNCW3</name>
<evidence type="ECO:0000313" key="2">
    <source>
        <dbReference type="EMBL" id="OYD15314.1"/>
    </source>
</evidence>
<dbReference type="InterPro" id="IPR036388">
    <property type="entry name" value="WH-like_DNA-bd_sf"/>
</dbReference>
<dbReference type="InterPro" id="IPR000944">
    <property type="entry name" value="Tscrpt_reg_Rrf2"/>
</dbReference>
<keyword evidence="1" id="KW-0238">DNA-binding</keyword>
<evidence type="ECO:0000313" key="3">
    <source>
        <dbReference type="EMBL" id="OYD16806.1"/>
    </source>
</evidence>
<dbReference type="Gene3D" id="1.10.10.10">
    <property type="entry name" value="Winged helix-like DNA-binding domain superfamily/Winged helix DNA-binding domain"/>
    <property type="match status" value="1"/>
</dbReference>
<dbReference type="EMBL" id="NOZP01000036">
    <property type="protein sequence ID" value="OYD16806.1"/>
    <property type="molecule type" value="Genomic_DNA"/>
</dbReference>
<accession>A0A235BSU8</accession>
<dbReference type="Pfam" id="PF02082">
    <property type="entry name" value="Rrf2"/>
    <property type="match status" value="1"/>
</dbReference>